<reference evidence="1" key="3">
    <citation type="submission" date="2022-06" db="UniProtKB">
        <authorList>
            <consortium name="EnsemblPlants"/>
        </authorList>
    </citation>
    <scope>IDENTIFICATION</scope>
</reference>
<organism evidence="1 2">
    <name type="scientific">Triticum urartu</name>
    <name type="common">Red wild einkorn</name>
    <name type="synonym">Crithodium urartu</name>
    <dbReference type="NCBI Taxonomy" id="4572"/>
    <lineage>
        <taxon>Eukaryota</taxon>
        <taxon>Viridiplantae</taxon>
        <taxon>Streptophyta</taxon>
        <taxon>Embryophyta</taxon>
        <taxon>Tracheophyta</taxon>
        <taxon>Spermatophyta</taxon>
        <taxon>Magnoliopsida</taxon>
        <taxon>Liliopsida</taxon>
        <taxon>Poales</taxon>
        <taxon>Poaceae</taxon>
        <taxon>BOP clade</taxon>
        <taxon>Pooideae</taxon>
        <taxon>Triticodae</taxon>
        <taxon>Triticeae</taxon>
        <taxon>Triticinae</taxon>
        <taxon>Triticum</taxon>
    </lineage>
</organism>
<reference evidence="1" key="2">
    <citation type="submission" date="2018-03" db="EMBL/GenBank/DDBJ databases">
        <title>The Triticum urartu genome reveals the dynamic nature of wheat genome evolution.</title>
        <authorList>
            <person name="Ling H."/>
            <person name="Ma B."/>
            <person name="Shi X."/>
            <person name="Liu H."/>
            <person name="Dong L."/>
            <person name="Sun H."/>
            <person name="Cao Y."/>
            <person name="Gao Q."/>
            <person name="Zheng S."/>
            <person name="Li Y."/>
            <person name="Yu Y."/>
            <person name="Du H."/>
            <person name="Qi M."/>
            <person name="Li Y."/>
            <person name="Yu H."/>
            <person name="Cui Y."/>
            <person name="Wang N."/>
            <person name="Chen C."/>
            <person name="Wu H."/>
            <person name="Zhao Y."/>
            <person name="Zhang J."/>
            <person name="Li Y."/>
            <person name="Zhou W."/>
            <person name="Zhang B."/>
            <person name="Hu W."/>
            <person name="Eijk M."/>
            <person name="Tang J."/>
            <person name="Witsenboer H."/>
            <person name="Zhao S."/>
            <person name="Li Z."/>
            <person name="Zhang A."/>
            <person name="Wang D."/>
            <person name="Liang C."/>
        </authorList>
    </citation>
    <scope>NUCLEOTIDE SEQUENCE [LARGE SCALE GENOMIC DNA]</scope>
    <source>
        <strain evidence="1">cv. G1812</strain>
    </source>
</reference>
<accession>A0A8R7TWT4</accession>
<protein>
    <submittedName>
        <fullName evidence="1">Uncharacterized protein</fullName>
    </submittedName>
</protein>
<reference evidence="2" key="1">
    <citation type="journal article" date="2013" name="Nature">
        <title>Draft genome of the wheat A-genome progenitor Triticum urartu.</title>
        <authorList>
            <person name="Ling H.Q."/>
            <person name="Zhao S."/>
            <person name="Liu D."/>
            <person name="Wang J."/>
            <person name="Sun H."/>
            <person name="Zhang C."/>
            <person name="Fan H."/>
            <person name="Li D."/>
            <person name="Dong L."/>
            <person name="Tao Y."/>
            <person name="Gao C."/>
            <person name="Wu H."/>
            <person name="Li Y."/>
            <person name="Cui Y."/>
            <person name="Guo X."/>
            <person name="Zheng S."/>
            <person name="Wang B."/>
            <person name="Yu K."/>
            <person name="Liang Q."/>
            <person name="Yang W."/>
            <person name="Lou X."/>
            <person name="Chen J."/>
            <person name="Feng M."/>
            <person name="Jian J."/>
            <person name="Zhang X."/>
            <person name="Luo G."/>
            <person name="Jiang Y."/>
            <person name="Liu J."/>
            <person name="Wang Z."/>
            <person name="Sha Y."/>
            <person name="Zhang B."/>
            <person name="Wu H."/>
            <person name="Tang D."/>
            <person name="Shen Q."/>
            <person name="Xue P."/>
            <person name="Zou S."/>
            <person name="Wang X."/>
            <person name="Liu X."/>
            <person name="Wang F."/>
            <person name="Yang Y."/>
            <person name="An X."/>
            <person name="Dong Z."/>
            <person name="Zhang K."/>
            <person name="Zhang X."/>
            <person name="Luo M.C."/>
            <person name="Dvorak J."/>
            <person name="Tong Y."/>
            <person name="Wang J."/>
            <person name="Yang H."/>
            <person name="Li Z."/>
            <person name="Wang D."/>
            <person name="Zhang A."/>
            <person name="Wang J."/>
        </authorList>
    </citation>
    <scope>NUCLEOTIDE SEQUENCE</scope>
    <source>
        <strain evidence="2">cv. G1812</strain>
    </source>
</reference>
<sequence length="35" mass="4114">MHTIKSESPTKIHQIKTDKLTIIESYRPTLCLCQR</sequence>
<name>A0A8R7TWT4_TRIUA</name>
<dbReference type="Proteomes" id="UP000015106">
    <property type="component" value="Chromosome 3"/>
</dbReference>
<dbReference type="Gramene" id="TuG1812G0300002779.01.T01">
    <property type="protein sequence ID" value="TuG1812G0300002779.01.T01.cds410189"/>
    <property type="gene ID" value="TuG1812G0300002779.01"/>
</dbReference>
<evidence type="ECO:0000313" key="1">
    <source>
        <dbReference type="EnsemblPlants" id="TuG1812G0300002779.01.T01.cds410189"/>
    </source>
</evidence>
<proteinExistence type="predicted"/>
<keyword evidence="2" id="KW-1185">Reference proteome</keyword>
<dbReference type="AlphaFoldDB" id="A0A8R7TWT4"/>
<evidence type="ECO:0000313" key="2">
    <source>
        <dbReference type="Proteomes" id="UP000015106"/>
    </source>
</evidence>
<dbReference type="EnsemblPlants" id="TuG1812G0300002779.01.T01">
    <property type="protein sequence ID" value="TuG1812G0300002779.01.T01.cds410189"/>
    <property type="gene ID" value="TuG1812G0300002779.01"/>
</dbReference>